<dbReference type="RefSeq" id="WP_162921570.1">
    <property type="nucleotide sequence ID" value="NZ_AZFW01000123.1"/>
</dbReference>
<comment type="caution">
    <text evidence="2">The sequence shown here is derived from an EMBL/GenBank/DDBJ whole genome shotgun (WGS) entry which is preliminary data.</text>
</comment>
<proteinExistence type="predicted"/>
<dbReference type="SUPFAM" id="SSF55729">
    <property type="entry name" value="Acyl-CoA N-acyltransferases (Nat)"/>
    <property type="match status" value="1"/>
</dbReference>
<organism evidence="2 3">
    <name type="scientific">Schleiferilactobacillus harbinensis DSM 16991</name>
    <dbReference type="NCBI Taxonomy" id="1122147"/>
    <lineage>
        <taxon>Bacteria</taxon>
        <taxon>Bacillati</taxon>
        <taxon>Bacillota</taxon>
        <taxon>Bacilli</taxon>
        <taxon>Lactobacillales</taxon>
        <taxon>Lactobacillaceae</taxon>
        <taxon>Schleiferilactobacillus</taxon>
    </lineage>
</organism>
<evidence type="ECO:0000259" key="1">
    <source>
        <dbReference type="Pfam" id="PF13302"/>
    </source>
</evidence>
<keyword evidence="2" id="KW-0808">Transferase</keyword>
<accession>A0A0R1XBH0</accession>
<protein>
    <submittedName>
        <fullName evidence="2">Acetyltransferase</fullName>
    </submittedName>
</protein>
<gene>
    <name evidence="2" type="ORF">FC91_GL001038</name>
</gene>
<dbReference type="PANTHER" id="PTHR43792:SF1">
    <property type="entry name" value="N-ACETYLTRANSFERASE DOMAIN-CONTAINING PROTEIN"/>
    <property type="match status" value="1"/>
</dbReference>
<dbReference type="EMBL" id="AZFW01000123">
    <property type="protein sequence ID" value="KRM25193.1"/>
    <property type="molecule type" value="Genomic_DNA"/>
</dbReference>
<dbReference type="eggNOG" id="COG1670">
    <property type="taxonomic scope" value="Bacteria"/>
</dbReference>
<sequence>MQYWYVILVQELMSMHHAGTQPIRTKRLILRRFTPADAAAAYHNWQTDPQVTKYLTWPPYTDFAQAQERIAWVADQYAQPNFYYWAIQLADQSAAVIGNIAVVRADENIRSLAIGYVSGQAWWGHGYMPETLRVVIDFLFTNTDVQRIEATHDVRNPDSGKVMAKAGMRKEGVLRQRGRNNTGVCDEAMYAILRSDWTKKAAPSHGLSGSAS</sequence>
<dbReference type="PANTHER" id="PTHR43792">
    <property type="entry name" value="GNAT FAMILY, PUTATIVE (AFU_ORTHOLOGUE AFUA_3G00765)-RELATED-RELATED"/>
    <property type="match status" value="1"/>
</dbReference>
<dbReference type="GO" id="GO:0016747">
    <property type="term" value="F:acyltransferase activity, transferring groups other than amino-acyl groups"/>
    <property type="evidence" value="ECO:0007669"/>
    <property type="project" value="InterPro"/>
</dbReference>
<dbReference type="AlphaFoldDB" id="A0A0R1XBH0"/>
<feature type="domain" description="N-acetyltransferase" evidence="1">
    <location>
        <begin position="27"/>
        <end position="169"/>
    </location>
</feature>
<evidence type="ECO:0000313" key="3">
    <source>
        <dbReference type="Proteomes" id="UP000050949"/>
    </source>
</evidence>
<reference evidence="2 3" key="1">
    <citation type="journal article" date="2015" name="Genome Announc.">
        <title>Expanding the biotechnology potential of lactobacilli through comparative genomics of 213 strains and associated genera.</title>
        <authorList>
            <person name="Sun Z."/>
            <person name="Harris H.M."/>
            <person name="McCann A."/>
            <person name="Guo C."/>
            <person name="Argimon S."/>
            <person name="Zhang W."/>
            <person name="Yang X."/>
            <person name="Jeffery I.B."/>
            <person name="Cooney J.C."/>
            <person name="Kagawa T.F."/>
            <person name="Liu W."/>
            <person name="Song Y."/>
            <person name="Salvetti E."/>
            <person name="Wrobel A."/>
            <person name="Rasinkangas P."/>
            <person name="Parkhill J."/>
            <person name="Rea M.C."/>
            <person name="O'Sullivan O."/>
            <person name="Ritari J."/>
            <person name="Douillard F.P."/>
            <person name="Paul Ross R."/>
            <person name="Yang R."/>
            <person name="Briner A.E."/>
            <person name="Felis G.E."/>
            <person name="de Vos W.M."/>
            <person name="Barrangou R."/>
            <person name="Klaenhammer T.R."/>
            <person name="Caufield P.W."/>
            <person name="Cui Y."/>
            <person name="Zhang H."/>
            <person name="O'Toole P.W."/>
        </authorList>
    </citation>
    <scope>NUCLEOTIDE SEQUENCE [LARGE SCALE GENOMIC DNA]</scope>
    <source>
        <strain evidence="2 3">DSM 16991</strain>
    </source>
</reference>
<dbReference type="PATRIC" id="fig|1122147.4.peg.1076"/>
<dbReference type="Gene3D" id="3.40.630.30">
    <property type="match status" value="1"/>
</dbReference>
<evidence type="ECO:0000313" key="2">
    <source>
        <dbReference type="EMBL" id="KRM25193.1"/>
    </source>
</evidence>
<dbReference type="InterPro" id="IPR016181">
    <property type="entry name" value="Acyl_CoA_acyltransferase"/>
</dbReference>
<name>A0A0R1XBH0_9LACO</name>
<dbReference type="InterPro" id="IPR051531">
    <property type="entry name" value="N-acetyltransferase"/>
</dbReference>
<dbReference type="Proteomes" id="UP000050949">
    <property type="component" value="Unassembled WGS sequence"/>
</dbReference>
<dbReference type="InterPro" id="IPR000182">
    <property type="entry name" value="GNAT_dom"/>
</dbReference>
<dbReference type="Pfam" id="PF13302">
    <property type="entry name" value="Acetyltransf_3"/>
    <property type="match status" value="1"/>
</dbReference>